<name>A0AAV3XD25_9CYAN</name>
<dbReference type="AlphaFoldDB" id="A0AAV3XD25"/>
<dbReference type="RefSeq" id="WP_226580393.1">
    <property type="nucleotide sequence ID" value="NZ_BLAY01000037.1"/>
</dbReference>
<accession>A0AAV3XD25</accession>
<comment type="caution">
    <text evidence="1">The sequence shown here is derived from an EMBL/GenBank/DDBJ whole genome shotgun (WGS) entry which is preliminary data.</text>
</comment>
<organism evidence="1 2">
    <name type="scientific">Microseira wollei NIES-4236</name>
    <dbReference type="NCBI Taxonomy" id="2530354"/>
    <lineage>
        <taxon>Bacteria</taxon>
        <taxon>Bacillati</taxon>
        <taxon>Cyanobacteriota</taxon>
        <taxon>Cyanophyceae</taxon>
        <taxon>Oscillatoriophycideae</taxon>
        <taxon>Aerosakkonematales</taxon>
        <taxon>Aerosakkonemataceae</taxon>
        <taxon>Microseira</taxon>
    </lineage>
</organism>
<evidence type="ECO:0000313" key="2">
    <source>
        <dbReference type="Proteomes" id="UP001050975"/>
    </source>
</evidence>
<proteinExistence type="predicted"/>
<protein>
    <submittedName>
        <fullName evidence="1">Uncharacterized protein</fullName>
    </submittedName>
</protein>
<dbReference type="Proteomes" id="UP001050975">
    <property type="component" value="Unassembled WGS sequence"/>
</dbReference>
<sequence length="86" mass="9682">MGLKIGTDAKKRGFYEKSVETKVIGSSWVSPEDFNGVFVWGLTLHPQRQKRSLAESEVARCGVTSVAQKPWCREFWGHMTPKPGLM</sequence>
<dbReference type="EMBL" id="BLAY01000037">
    <property type="protein sequence ID" value="GET37990.1"/>
    <property type="molecule type" value="Genomic_DNA"/>
</dbReference>
<reference evidence="1" key="1">
    <citation type="submission" date="2019-10" db="EMBL/GenBank/DDBJ databases">
        <title>Draft genome sequece of Microseira wollei NIES-4236.</title>
        <authorList>
            <person name="Yamaguchi H."/>
            <person name="Suzuki S."/>
            <person name="Kawachi M."/>
        </authorList>
    </citation>
    <scope>NUCLEOTIDE SEQUENCE</scope>
    <source>
        <strain evidence="1">NIES-4236</strain>
    </source>
</reference>
<keyword evidence="2" id="KW-1185">Reference proteome</keyword>
<gene>
    <name evidence="1" type="ORF">MiSe_27440</name>
</gene>
<evidence type="ECO:0000313" key="1">
    <source>
        <dbReference type="EMBL" id="GET37990.1"/>
    </source>
</evidence>